<dbReference type="GO" id="GO:0008233">
    <property type="term" value="F:peptidase activity"/>
    <property type="evidence" value="ECO:0007669"/>
    <property type="project" value="UniProtKB-KW"/>
</dbReference>
<dbReference type="InterPro" id="IPR054613">
    <property type="entry name" value="Peptidase_S78_dom"/>
</dbReference>
<evidence type="ECO:0000256" key="2">
    <source>
        <dbReference type="ARBA" id="ARBA00022670"/>
    </source>
</evidence>
<evidence type="ECO:0000259" key="4">
    <source>
        <dbReference type="Pfam" id="PF04586"/>
    </source>
</evidence>
<accession>A0A6M3KZN6</accession>
<dbReference type="AlphaFoldDB" id="A0A6M3KZN6"/>
<dbReference type="GO" id="GO:0006508">
    <property type="term" value="P:proteolysis"/>
    <property type="evidence" value="ECO:0007669"/>
    <property type="project" value="UniProtKB-KW"/>
</dbReference>
<dbReference type="InterPro" id="IPR006433">
    <property type="entry name" value="Prohead_protease"/>
</dbReference>
<keyword evidence="1" id="KW-1188">Viral release from host cell</keyword>
<evidence type="ECO:0000313" key="5">
    <source>
        <dbReference type="EMBL" id="QJA87727.1"/>
    </source>
</evidence>
<name>A0A6M3KZN6_9ZZZZ</name>
<protein>
    <submittedName>
        <fullName evidence="5">Putative prohead protease</fullName>
    </submittedName>
</protein>
<feature type="domain" description="Prohead serine protease" evidence="4">
    <location>
        <begin position="22"/>
        <end position="171"/>
    </location>
</feature>
<keyword evidence="2 5" id="KW-0645">Protease</keyword>
<gene>
    <name evidence="5" type="ORF">MM415B02900_0011</name>
</gene>
<proteinExistence type="predicted"/>
<keyword evidence="3" id="KW-0378">Hydrolase</keyword>
<dbReference type="Pfam" id="PF04586">
    <property type="entry name" value="Peptidase_S78"/>
    <property type="match status" value="1"/>
</dbReference>
<evidence type="ECO:0000256" key="3">
    <source>
        <dbReference type="ARBA" id="ARBA00022801"/>
    </source>
</evidence>
<reference evidence="5" key="1">
    <citation type="submission" date="2020-03" db="EMBL/GenBank/DDBJ databases">
        <title>The deep terrestrial virosphere.</title>
        <authorList>
            <person name="Holmfeldt K."/>
            <person name="Nilsson E."/>
            <person name="Simone D."/>
            <person name="Lopez-Fernandez M."/>
            <person name="Wu X."/>
            <person name="de Brujin I."/>
            <person name="Lundin D."/>
            <person name="Andersson A."/>
            <person name="Bertilsson S."/>
            <person name="Dopson M."/>
        </authorList>
    </citation>
    <scope>NUCLEOTIDE SEQUENCE</scope>
    <source>
        <strain evidence="5">MM415B02900</strain>
    </source>
</reference>
<evidence type="ECO:0000256" key="1">
    <source>
        <dbReference type="ARBA" id="ARBA00022612"/>
    </source>
</evidence>
<sequence>MQYDCLDVPFEDIEVKGIKAGEVGEEGIFTGYGSTFGGKPDLKGDIIVKGAFTETLAKGGYFGNGIAMLWQHSSDEIPGIWTNLSENERGLKTEGKLLLSTNRGKEAYELLKANALKGLSIGFTIPKPEKEAIPNTEYDDKRDIRYIRKIDLWEVSLVTFPANPRAGVLRVKEATDARSLEKVLRDAGLSRSEAKYVVSLCQFPSDETQRDAEVTLVETGMDLVKLQELLIAMKTTNKKMDSIMEVING</sequence>
<dbReference type="EMBL" id="MT142728">
    <property type="protein sequence ID" value="QJA87727.1"/>
    <property type="molecule type" value="Genomic_DNA"/>
</dbReference>
<dbReference type="NCBIfam" id="TIGR01543">
    <property type="entry name" value="proheadase_HK97"/>
    <property type="match status" value="1"/>
</dbReference>
<organism evidence="5">
    <name type="scientific">viral metagenome</name>
    <dbReference type="NCBI Taxonomy" id="1070528"/>
    <lineage>
        <taxon>unclassified sequences</taxon>
        <taxon>metagenomes</taxon>
        <taxon>organismal metagenomes</taxon>
    </lineage>
</organism>